<dbReference type="RefSeq" id="WP_103142592.1">
    <property type="nucleotide sequence ID" value="NZ_AP023447.1"/>
</dbReference>
<evidence type="ECO:0000313" key="1">
    <source>
        <dbReference type="EMBL" id="BCL41793.1"/>
    </source>
</evidence>
<organism evidence="1 2">
    <name type="scientific">Enterobacter roggenkampii</name>
    <dbReference type="NCBI Taxonomy" id="1812935"/>
    <lineage>
        <taxon>Bacteria</taxon>
        <taxon>Pseudomonadati</taxon>
        <taxon>Pseudomonadota</taxon>
        <taxon>Gammaproteobacteria</taxon>
        <taxon>Enterobacterales</taxon>
        <taxon>Enterobacteriaceae</taxon>
        <taxon>Enterobacter</taxon>
        <taxon>Enterobacter cloacae complex</taxon>
    </lineage>
</organism>
<sequence>MTLEQRVEALEMAIANMAAQQKTTGEMSEAMRKIASEKIASACRPGGVLNAAQERAALEIKKTDGITAVRLGKIS</sequence>
<dbReference type="AlphaFoldDB" id="A0AAU9C774"/>
<protein>
    <submittedName>
        <fullName evidence="1">Uncharacterized protein</fullName>
    </submittedName>
</protein>
<name>A0AAU9C774_9ENTR</name>
<dbReference type="Proteomes" id="UP000595858">
    <property type="component" value="Chromosome"/>
</dbReference>
<proteinExistence type="predicted"/>
<evidence type="ECO:0000313" key="2">
    <source>
        <dbReference type="Proteomes" id="UP000595858"/>
    </source>
</evidence>
<accession>A0AAU9C774</accession>
<gene>
    <name evidence="1" type="ORF">OIPHN260_12950</name>
</gene>
<dbReference type="EMBL" id="AP023447">
    <property type="protein sequence ID" value="BCL41793.1"/>
    <property type="molecule type" value="Genomic_DNA"/>
</dbReference>
<reference evidence="1" key="1">
    <citation type="journal article" date="2020" name="J Glob Antimicrob Resist">
        <title>Genomic characterization of clinical Enterobacter roggenkampii co-harboring blaIMP-1- and blaGES-5-encoding IncP6 and mcr-9-encoding IncHI2 plasmids isolated in Japan.</title>
        <authorList>
            <person name="Umeda K."/>
            <person name="Nakamura H."/>
            <person name="Fukuda A."/>
            <person name="Matsumoto Y."/>
            <person name="Motooka D."/>
            <person name="Nakamura S."/>
            <person name="Yasui Y."/>
            <person name="Yoshida H."/>
            <person name="Kawahara R."/>
        </authorList>
    </citation>
    <scope>NUCLEOTIDE SEQUENCE</scope>
    <source>
        <strain evidence="1">OIPH-N260</strain>
    </source>
</reference>